<dbReference type="Gramene" id="C.cajan_30377.t">
    <property type="protein sequence ID" value="C.cajan_30377.t"/>
    <property type="gene ID" value="C.cajan_30377"/>
</dbReference>
<dbReference type="Proteomes" id="UP000075243">
    <property type="component" value="Unassembled WGS sequence"/>
</dbReference>
<gene>
    <name evidence="1" type="ORF">KK1_029682</name>
</gene>
<dbReference type="PANTHER" id="PTHR33710">
    <property type="entry name" value="BNAC02G09200D PROTEIN"/>
    <property type="match status" value="1"/>
</dbReference>
<organism evidence="1 2">
    <name type="scientific">Cajanus cajan</name>
    <name type="common">Pigeon pea</name>
    <name type="synonym">Cajanus indicus</name>
    <dbReference type="NCBI Taxonomy" id="3821"/>
    <lineage>
        <taxon>Eukaryota</taxon>
        <taxon>Viridiplantae</taxon>
        <taxon>Streptophyta</taxon>
        <taxon>Embryophyta</taxon>
        <taxon>Tracheophyta</taxon>
        <taxon>Spermatophyta</taxon>
        <taxon>Magnoliopsida</taxon>
        <taxon>eudicotyledons</taxon>
        <taxon>Gunneridae</taxon>
        <taxon>Pentapetalae</taxon>
        <taxon>rosids</taxon>
        <taxon>fabids</taxon>
        <taxon>Fabales</taxon>
        <taxon>Fabaceae</taxon>
        <taxon>Papilionoideae</taxon>
        <taxon>50 kb inversion clade</taxon>
        <taxon>NPAAA clade</taxon>
        <taxon>indigoferoid/millettioid clade</taxon>
        <taxon>Phaseoleae</taxon>
        <taxon>Cajanus</taxon>
    </lineage>
</organism>
<dbReference type="EMBL" id="KQ483495">
    <property type="protein sequence ID" value="KYP48621.1"/>
    <property type="molecule type" value="Genomic_DNA"/>
</dbReference>
<dbReference type="Gene3D" id="3.60.10.10">
    <property type="entry name" value="Endonuclease/exonuclease/phosphatase"/>
    <property type="match status" value="1"/>
</dbReference>
<name>A0A151S1C9_CAJCA</name>
<dbReference type="AlphaFoldDB" id="A0A151S1C9"/>
<dbReference type="PANTHER" id="PTHR33710:SF64">
    <property type="entry name" value="ENDONUCLEASE_EXONUCLEASE_PHOSPHATASE DOMAIN-CONTAINING PROTEIN"/>
    <property type="match status" value="1"/>
</dbReference>
<sequence length="281" mass="32985">MKCFDEFITEAVLVDLPLVGKKYTWYKIDGKCMSRLDKFLVLNAWLSHWPHTTQWGLSRSVSDHCAILLKNEDINWGPKPFRVLDCWRGDARYAVFVRSQWKELDVEGRVTFVLKEKLKLLKCRLLEVVQRKEWRAQLCASLTLKDNLLFQKSRLNWLQARDANSKFFHACINCRRLKNEIRSLKVANERYNEPSTIKEEVKGFFEGNFRECLHARPRLQGTDFKTLSEEDVVTLILPFSDEEVKNAVWDCEGSKSPGPDGFNFTFIKDFWDDIKGDFLAF</sequence>
<evidence type="ECO:0000313" key="2">
    <source>
        <dbReference type="Proteomes" id="UP000075243"/>
    </source>
</evidence>
<protein>
    <submittedName>
        <fullName evidence="1">Uncharacterized protein</fullName>
    </submittedName>
</protein>
<dbReference type="SUPFAM" id="SSF56219">
    <property type="entry name" value="DNase I-like"/>
    <property type="match status" value="1"/>
</dbReference>
<keyword evidence="2" id="KW-1185">Reference proteome</keyword>
<reference evidence="1" key="1">
    <citation type="journal article" date="2012" name="Nat. Biotechnol.">
        <title>Draft genome sequence of pigeonpea (Cajanus cajan), an orphan legume crop of resource-poor farmers.</title>
        <authorList>
            <person name="Varshney R.K."/>
            <person name="Chen W."/>
            <person name="Li Y."/>
            <person name="Bharti A.K."/>
            <person name="Saxena R.K."/>
            <person name="Schlueter J.A."/>
            <person name="Donoghue M.T."/>
            <person name="Azam S."/>
            <person name="Fan G."/>
            <person name="Whaley A.M."/>
            <person name="Farmer A.D."/>
            <person name="Sheridan J."/>
            <person name="Iwata A."/>
            <person name="Tuteja R."/>
            <person name="Penmetsa R.V."/>
            <person name="Wu W."/>
            <person name="Upadhyaya H.D."/>
            <person name="Yang S.P."/>
            <person name="Shah T."/>
            <person name="Saxena K.B."/>
            <person name="Michael T."/>
            <person name="McCombie W.R."/>
            <person name="Yang B."/>
            <person name="Zhang G."/>
            <person name="Yang H."/>
            <person name="Wang J."/>
            <person name="Spillane C."/>
            <person name="Cook D.R."/>
            <person name="May G.D."/>
            <person name="Xu X."/>
            <person name="Jackson S.A."/>
        </authorList>
    </citation>
    <scope>NUCLEOTIDE SEQUENCE [LARGE SCALE GENOMIC DNA]</scope>
</reference>
<dbReference type="InterPro" id="IPR036691">
    <property type="entry name" value="Endo/exonu/phosph_ase_sf"/>
</dbReference>
<evidence type="ECO:0000313" key="1">
    <source>
        <dbReference type="EMBL" id="KYP48621.1"/>
    </source>
</evidence>
<proteinExistence type="predicted"/>
<accession>A0A151S1C9</accession>